<dbReference type="STRING" id="48664.BER92_16390"/>
<gene>
    <name evidence="3" type="primary">tolC</name>
    <name evidence="2" type="synonym">oprM</name>
    <name evidence="3" type="ORF">PD5205_03366</name>
    <name evidence="2" type="ORF">PD885_00625</name>
</gene>
<dbReference type="EMBL" id="LT853885">
    <property type="protein sequence ID" value="SMR04642.1"/>
    <property type="molecule type" value="Genomic_DNA"/>
</dbReference>
<evidence type="ECO:0000256" key="1">
    <source>
        <dbReference type="ARBA" id="ARBA00007613"/>
    </source>
</evidence>
<name>A0A1Y6HS26_9XANT</name>
<dbReference type="eggNOG" id="COG1538">
    <property type="taxonomic scope" value="Bacteria"/>
</dbReference>
<evidence type="ECO:0000313" key="4">
    <source>
        <dbReference type="Proteomes" id="UP000195877"/>
    </source>
</evidence>
<dbReference type="InterPro" id="IPR010131">
    <property type="entry name" value="MdtP/NodT-like"/>
</dbReference>
<organism evidence="3 5">
    <name type="scientific">Xanthomonas fragariae</name>
    <dbReference type="NCBI Taxonomy" id="48664"/>
    <lineage>
        <taxon>Bacteria</taxon>
        <taxon>Pseudomonadati</taxon>
        <taxon>Pseudomonadota</taxon>
        <taxon>Gammaproteobacteria</taxon>
        <taxon>Lysobacterales</taxon>
        <taxon>Lysobacteraceae</taxon>
        <taxon>Xanthomonas</taxon>
    </lineage>
</organism>
<dbReference type="AlphaFoldDB" id="A0A1Y6HS26"/>
<dbReference type="Proteomes" id="UP000195953">
    <property type="component" value="Chromosome 1"/>
</dbReference>
<protein>
    <submittedName>
        <fullName evidence="2 3">Outer membrane protein</fullName>
    </submittedName>
</protein>
<dbReference type="EMBL" id="LT853882">
    <property type="protein sequence ID" value="SMQ97893.1"/>
    <property type="molecule type" value="Genomic_DNA"/>
</dbReference>
<dbReference type="SUPFAM" id="SSF56954">
    <property type="entry name" value="Outer membrane efflux proteins (OEP)"/>
    <property type="match status" value="1"/>
</dbReference>
<reference evidence="3 5" key="2">
    <citation type="submission" date="2017-05" db="EMBL/GenBank/DDBJ databases">
        <authorList>
            <person name="Song R."/>
            <person name="Chenine A.L."/>
            <person name="Ruprecht R.M."/>
        </authorList>
    </citation>
    <scope>NUCLEOTIDE SEQUENCE [LARGE SCALE GENOMIC DNA]</scope>
    <source>
        <strain evidence="3">PD5205</strain>
    </source>
</reference>
<dbReference type="Gene3D" id="1.20.1600.10">
    <property type="entry name" value="Outer membrane efflux proteins (OEP)"/>
    <property type="match status" value="1"/>
</dbReference>
<dbReference type="PANTHER" id="PTHR30203:SF33">
    <property type="entry name" value="BLR4455 PROTEIN"/>
    <property type="match status" value="1"/>
</dbReference>
<accession>A0A1Y6HS26</accession>
<evidence type="ECO:0000313" key="3">
    <source>
        <dbReference type="EMBL" id="SMR04642.1"/>
    </source>
</evidence>
<comment type="similarity">
    <text evidence="1">Belongs to the outer membrane factor (OMF) (TC 1.B.17) family.</text>
</comment>
<proteinExistence type="inferred from homology"/>
<dbReference type="PANTHER" id="PTHR30203">
    <property type="entry name" value="OUTER MEMBRANE CATION EFFLUX PROTEIN"/>
    <property type="match status" value="1"/>
</dbReference>
<reference evidence="2 4" key="1">
    <citation type="submission" date="2017-05" db="EMBL/GenBank/DDBJ databases">
        <authorList>
            <person name="Blom J."/>
        </authorList>
    </citation>
    <scope>NUCLEOTIDE SEQUENCE [LARGE SCALE GENOMIC DNA]</scope>
    <source>
        <strain evidence="2">PD885</strain>
    </source>
</reference>
<evidence type="ECO:0000313" key="2">
    <source>
        <dbReference type="EMBL" id="SMQ97893.1"/>
    </source>
</evidence>
<evidence type="ECO:0000313" key="5">
    <source>
        <dbReference type="Proteomes" id="UP000195953"/>
    </source>
</evidence>
<dbReference type="InterPro" id="IPR003423">
    <property type="entry name" value="OMP_efflux"/>
</dbReference>
<sequence>MYAQRGFKLSDARYRNGVDSYLVALDAQRTLYSAQQPLISLRLTEASNRLTLDKVLGGGVDAQSTVTSPQAQAPVAQR</sequence>
<dbReference type="Pfam" id="PF02321">
    <property type="entry name" value="OEP"/>
    <property type="match status" value="1"/>
</dbReference>
<dbReference type="Proteomes" id="UP000195877">
    <property type="component" value="Chromosome 1"/>
</dbReference>
<keyword evidence="4" id="KW-1185">Reference proteome</keyword>